<evidence type="ECO:0000313" key="1">
    <source>
        <dbReference type="EMBL" id="QDH86795.1"/>
    </source>
</evidence>
<sequence>REGARRSAVHPKSLPFILPFLGVGGGGDEIERVTSQDRKELYFSG</sequence>
<feature type="non-terminal residue" evidence="1">
    <location>
        <position position="1"/>
    </location>
</feature>
<proteinExistence type="predicted"/>
<dbReference type="EMBL" id="MN032936">
    <property type="protein sequence ID" value="QDH86795.1"/>
    <property type="molecule type" value="Genomic_RNA"/>
</dbReference>
<reference evidence="1" key="1">
    <citation type="submission" date="2019-05" db="EMBL/GenBank/DDBJ databases">
        <title>Metatranscriptomic reconstruction reveals RNA viruses with the potential to shape carbon cycling in soil.</title>
        <authorList>
            <person name="Starr E.P."/>
            <person name="Nuccio E."/>
            <person name="Pett-Ridge J."/>
            <person name="Banfield J.F."/>
            <person name="Firestone M.K."/>
        </authorList>
    </citation>
    <scope>NUCLEOTIDE SEQUENCE</scope>
    <source>
        <strain evidence="1">H1_Bulk_28_FD_scaffold_35</strain>
    </source>
</reference>
<gene>
    <name evidence="1" type="ORF">H1Bulk28FD35_000001</name>
</gene>
<protein>
    <submittedName>
        <fullName evidence="1">Uncharacterized protein</fullName>
    </submittedName>
</protein>
<organism evidence="1">
    <name type="scientific">Leviviridae sp</name>
    <dbReference type="NCBI Taxonomy" id="2027243"/>
    <lineage>
        <taxon>Viruses</taxon>
        <taxon>Riboviria</taxon>
        <taxon>Orthornavirae</taxon>
        <taxon>Lenarviricota</taxon>
        <taxon>Leviviricetes</taxon>
        <taxon>Norzivirales</taxon>
        <taxon>Fiersviridae</taxon>
    </lineage>
</organism>
<name>A0A514CZM4_9VIRU</name>
<accession>A0A514CZM4</accession>